<dbReference type="SUPFAM" id="SSF57903">
    <property type="entry name" value="FYVE/PHD zinc finger"/>
    <property type="match status" value="2"/>
</dbReference>
<dbReference type="InterPro" id="IPR002717">
    <property type="entry name" value="HAT_MYST-type"/>
</dbReference>
<feature type="region of interest" description="Disordered" evidence="17">
    <location>
        <begin position="298"/>
        <end position="366"/>
    </location>
</feature>
<feature type="domain" description="SAMD1-like winged helix (WH)" evidence="20">
    <location>
        <begin position="5"/>
        <end position="81"/>
    </location>
</feature>
<feature type="domain" description="MYST-type HAT" evidence="19">
    <location>
        <begin position="527"/>
        <end position="805"/>
    </location>
</feature>
<dbReference type="Pfam" id="PF01853">
    <property type="entry name" value="MOZ_SAS"/>
    <property type="match status" value="1"/>
</dbReference>
<feature type="region of interest" description="Disordered" evidence="17">
    <location>
        <begin position="922"/>
        <end position="1069"/>
    </location>
</feature>
<comment type="caution">
    <text evidence="21">The sequence shown here is derived from an EMBL/GenBank/DDBJ whole genome shotgun (WGS) entry which is preliminary data.</text>
</comment>
<comment type="similarity">
    <text evidence="2">Belongs to the MYST (SAS/MOZ) family.</text>
</comment>
<evidence type="ECO:0000259" key="19">
    <source>
        <dbReference type="PROSITE" id="PS51726"/>
    </source>
</evidence>
<feature type="compositionally biased region" description="Low complexity" evidence="17">
    <location>
        <begin position="397"/>
        <end position="406"/>
    </location>
</feature>
<comment type="subcellular location">
    <subcellularLocation>
        <location evidence="1">Nucleus</location>
    </subcellularLocation>
</comment>
<evidence type="ECO:0000313" key="22">
    <source>
        <dbReference type="Proteomes" id="UP000549394"/>
    </source>
</evidence>
<feature type="compositionally biased region" description="Basic residues" evidence="17">
    <location>
        <begin position="965"/>
        <end position="976"/>
    </location>
</feature>
<dbReference type="FunFam" id="3.30.60.60:FF:000001">
    <property type="entry name" value="Histone acetyltransferase"/>
    <property type="match status" value="1"/>
</dbReference>
<evidence type="ECO:0000256" key="5">
    <source>
        <dbReference type="ARBA" id="ARBA00022499"/>
    </source>
</evidence>
<dbReference type="InterPro" id="IPR036388">
    <property type="entry name" value="WH-like_DNA-bd_sf"/>
</dbReference>
<dbReference type="Gene3D" id="3.30.40.10">
    <property type="entry name" value="Zinc/RING finger domain, C3HC4 (zinc finger)"/>
    <property type="match status" value="1"/>
</dbReference>
<sequence>MVKDIMPEVKANPSQILLDAVRKIRGQKQRPNFDRLSHAVRLQKWSTEVLTEYINKAVEDGIILRMYDNKGLMTYKDPQTVSKLKTRDLHVGAASDLTKVLIRTLKELGDPADIDQVEKHIRTGYHLTMAFKADLRQSIESALDKGVKSSKFLYKDGKYSPIDDHDKAVADMASFNQTGAAPAKTTCTTCLTGSGKEQALLSCFDCGESWHPSCLRIGADLAKKIKTMRWQCRQCKTCSACGKRCDSNLKVSENTENPKIVLCLQCDRGFHAECSKKSKDENWICPLCLSAPKLKARKRKRSNSEKRTRTSSGDFNGQASKRSLKDKYPTLHSYTTKTDKSPGTLQNFPSSVLSSSESKATGDNHTKNLFDGLSNFFTPSGSRRMSNSCPRAPVEGNNTRNNNENETVVKEPTDRYKKLKSVRKMNSHTEFRNSVLKKFKRKSENRQSLKNRTNKLLERVKQAEAKLTPSTSGSDTDTDVLSIRSSSPLIIAQNVTPHVSAQDVELFQQAREKALESLATCIENPLTADRFPAAIAFGRYHIDTWYSSPYPEEYAKLARLYICEFCLKYMKSEKMIERHRSKCCLWSPPANQIWRSADLSMWEVDGSKQRIYCQNLCLLAKLFLDHKTLYFDVEPFVFYVLTKRDLHGDHLVGYFSKEKHSSQKYNLSCIMVMPQHQRKGFGRFLIEFSYLLSRKEGRTGTPEKPLSDLGRVSYEAYWKNVILLFLHERRKQRLIQTISIEDISRYTGMCPHDIVHTLNRIGFLKISDRRVSLSVDWSIVSDQVEKDKSNLTRISLDEEKLKWSPPTSSPGEDKDLTEIQFDDDSEARGSPELKKQNYKGKNHVGKNRKCSNILSENPPLTPPSEHENVCPKNNQKPKSKLRMENHKLRKTSTSNEVNDISMVKEMGRGRGRPRKIQQVLNKYFSPIPDEAPVTESPTESITHNSPHQSPLADHSPVSNNSMMRKINRIGRTKKKVSPVSKSHDEVRNETNEKRDSPPPPPVLTPEESDEISPTSPAPNSTSSTGSDADDECDISSSSSSTTSTENNSGSDSSGECEIDNDGTSSHIAGIVAGEKNDGFLVEENLNGNIEENKDLEAVSLNDIATQITSPKSVSSSSSDSSSSSSTSSSSSSSADSSTENSCIEAENESILFERPNHDPDLEDEVKIDKVTMDLTKDNQMHEHHEISENPVNLPIEQNITQIQNHSEAVRLEQENESMMFDLIDTPMTQPEEQPSMRQPFSDCAQTSYMASPASNYIPSSPGSTHSAAYNTPNNYIHSPSYMPNPSPNSTGQYSQSGAAAGAARNGSNTSPPEQMYNMASPSPTTLPQASPNATYMLPPQMLNNSMMRVDQTTVSVLSQKYNAPVQSQPYLGRGDYSLAKLHELANGTPPVMHNGLTGHEHGLSPGKHPLYHPGGAQMYSATNNSCSSRVFGGNPNVSLQPPGGTNMIAGYFNAPPQMNGVRAHMQQMPPPMHHGGWMPSSHNTAYGMMGMMQQSTNASQQWNQQSYMTQFNMTARR</sequence>
<keyword evidence="5" id="KW-1017">Isopeptide bond</keyword>
<evidence type="ECO:0000256" key="16">
    <source>
        <dbReference type="PROSITE-ProRule" id="PRU00146"/>
    </source>
</evidence>
<dbReference type="Gene3D" id="1.10.10.10">
    <property type="entry name" value="Winged helix-like DNA-binding domain superfamily/Winged helix DNA-binding domain"/>
    <property type="match status" value="1"/>
</dbReference>
<dbReference type="InterPro" id="IPR011011">
    <property type="entry name" value="Znf_FYVE_PHD"/>
</dbReference>
<feature type="compositionally biased region" description="Basic residues" evidence="17">
    <location>
        <begin position="836"/>
        <end position="849"/>
    </location>
</feature>
<dbReference type="GO" id="GO:0070776">
    <property type="term" value="C:MOZ/MORF histone acetyltransferase complex"/>
    <property type="evidence" value="ECO:0007669"/>
    <property type="project" value="TreeGrafter"/>
</dbReference>
<dbReference type="PROSITE" id="PS50016">
    <property type="entry name" value="ZF_PHD_2"/>
    <property type="match status" value="2"/>
</dbReference>
<evidence type="ECO:0000256" key="15">
    <source>
        <dbReference type="PIRSR" id="PIRSR602717-51"/>
    </source>
</evidence>
<dbReference type="Pfam" id="PF00628">
    <property type="entry name" value="PHD"/>
    <property type="match status" value="1"/>
</dbReference>
<dbReference type="FunFam" id="3.40.630.30:FF:000001">
    <property type="entry name" value="Histone acetyltransferase"/>
    <property type="match status" value="1"/>
</dbReference>
<keyword evidence="22" id="KW-1185">Reference proteome</keyword>
<dbReference type="InterPro" id="IPR040706">
    <property type="entry name" value="Zf-MYST"/>
</dbReference>
<feature type="compositionally biased region" description="Low complexity" evidence="17">
    <location>
        <begin position="1112"/>
        <end position="1137"/>
    </location>
</feature>
<evidence type="ECO:0000256" key="10">
    <source>
        <dbReference type="ARBA" id="ARBA00022833"/>
    </source>
</evidence>
<feature type="compositionally biased region" description="Polar residues" evidence="17">
    <location>
        <begin position="1317"/>
        <end position="1330"/>
    </location>
</feature>
<evidence type="ECO:0000256" key="3">
    <source>
        <dbReference type="ARBA" id="ARBA00013184"/>
    </source>
</evidence>
<evidence type="ECO:0000256" key="12">
    <source>
        <dbReference type="ARBA" id="ARBA00022853"/>
    </source>
</evidence>
<dbReference type="EC" id="2.3.1.48" evidence="3"/>
<dbReference type="Proteomes" id="UP000549394">
    <property type="component" value="Unassembled WGS sequence"/>
</dbReference>
<feature type="compositionally biased region" description="Low complexity" evidence="17">
    <location>
        <begin position="1278"/>
        <end position="1310"/>
    </location>
</feature>
<dbReference type="GO" id="GO:0040029">
    <property type="term" value="P:epigenetic regulation of gene expression"/>
    <property type="evidence" value="ECO:0007669"/>
    <property type="project" value="UniProtKB-ARBA"/>
</dbReference>
<dbReference type="CDD" id="cd04301">
    <property type="entry name" value="NAT_SF"/>
    <property type="match status" value="1"/>
</dbReference>
<feature type="compositionally biased region" description="Polar residues" evidence="17">
    <location>
        <begin position="332"/>
        <end position="359"/>
    </location>
</feature>
<dbReference type="SUPFAM" id="SSF55729">
    <property type="entry name" value="Acyl-CoA N-acyltransferases (Nat)"/>
    <property type="match status" value="1"/>
</dbReference>
<keyword evidence="7" id="KW-0808">Transferase</keyword>
<protein>
    <recommendedName>
        <fullName evidence="3">histone acetyltransferase</fullName>
        <ecNumber evidence="3">2.3.1.48</ecNumber>
    </recommendedName>
</protein>
<dbReference type="SMART" id="SM00249">
    <property type="entry name" value="PHD"/>
    <property type="match status" value="2"/>
</dbReference>
<dbReference type="GO" id="GO:0003712">
    <property type="term" value="F:transcription coregulator activity"/>
    <property type="evidence" value="ECO:0007669"/>
    <property type="project" value="TreeGrafter"/>
</dbReference>
<dbReference type="InterPro" id="IPR050603">
    <property type="entry name" value="MYST_HAT"/>
</dbReference>
<evidence type="ECO:0000256" key="8">
    <source>
        <dbReference type="ARBA" id="ARBA00022723"/>
    </source>
</evidence>
<dbReference type="GO" id="GO:0010484">
    <property type="term" value="F:histone H3 acetyltransferase activity"/>
    <property type="evidence" value="ECO:0007669"/>
    <property type="project" value="TreeGrafter"/>
</dbReference>
<feature type="region of interest" description="Disordered" evidence="17">
    <location>
        <begin position="801"/>
        <end position="881"/>
    </location>
</feature>
<keyword evidence="13" id="KW-0007">Acetylation</keyword>
<evidence type="ECO:0000256" key="1">
    <source>
        <dbReference type="ARBA" id="ARBA00004123"/>
    </source>
</evidence>
<feature type="domain" description="PHD-type" evidence="18">
    <location>
        <begin position="184"/>
        <end position="238"/>
    </location>
</feature>
<dbReference type="Gene3D" id="3.40.630.30">
    <property type="match status" value="1"/>
</dbReference>
<dbReference type="InterPro" id="IPR019787">
    <property type="entry name" value="Znf_PHD-finger"/>
</dbReference>
<evidence type="ECO:0000259" key="20">
    <source>
        <dbReference type="PROSITE" id="PS52014"/>
    </source>
</evidence>
<gene>
    <name evidence="21" type="ORF">DGYR_LOCUS11420</name>
</gene>
<organism evidence="21 22">
    <name type="scientific">Dimorphilus gyrociliatus</name>
    <dbReference type="NCBI Taxonomy" id="2664684"/>
    <lineage>
        <taxon>Eukaryota</taxon>
        <taxon>Metazoa</taxon>
        <taxon>Spiralia</taxon>
        <taxon>Lophotrochozoa</taxon>
        <taxon>Annelida</taxon>
        <taxon>Polychaeta</taxon>
        <taxon>Polychaeta incertae sedis</taxon>
        <taxon>Dinophilidae</taxon>
        <taxon>Dimorphilus</taxon>
    </lineage>
</organism>
<feature type="region of interest" description="Disordered" evidence="17">
    <location>
        <begin position="1277"/>
        <end position="1330"/>
    </location>
</feature>
<dbReference type="PROSITE" id="PS52014">
    <property type="entry name" value="SAMD1_WH"/>
    <property type="match status" value="1"/>
</dbReference>
<feature type="compositionally biased region" description="Low complexity" evidence="17">
    <location>
        <begin position="1012"/>
        <end position="1026"/>
    </location>
</feature>
<dbReference type="InterPro" id="IPR048589">
    <property type="entry name" value="SAMD1-like_WH"/>
</dbReference>
<evidence type="ECO:0000256" key="6">
    <source>
        <dbReference type="ARBA" id="ARBA00022553"/>
    </source>
</evidence>
<dbReference type="InterPro" id="IPR001965">
    <property type="entry name" value="Znf_PHD"/>
</dbReference>
<evidence type="ECO:0000259" key="18">
    <source>
        <dbReference type="PROSITE" id="PS50016"/>
    </source>
</evidence>
<feature type="compositionally biased region" description="Basic and acidic residues" evidence="17">
    <location>
        <begin position="826"/>
        <end position="835"/>
    </location>
</feature>
<dbReference type="PANTHER" id="PTHR10615">
    <property type="entry name" value="HISTONE ACETYLTRANSFERASE"/>
    <property type="match status" value="1"/>
</dbReference>
<evidence type="ECO:0000256" key="7">
    <source>
        <dbReference type="ARBA" id="ARBA00022679"/>
    </source>
</evidence>
<feature type="domain" description="PHD-type" evidence="18">
    <location>
        <begin position="235"/>
        <end position="291"/>
    </location>
</feature>
<keyword evidence="8" id="KW-0479">Metal-binding</keyword>
<evidence type="ECO:0000256" key="2">
    <source>
        <dbReference type="ARBA" id="ARBA00010107"/>
    </source>
</evidence>
<reference evidence="21 22" key="1">
    <citation type="submission" date="2020-08" db="EMBL/GenBank/DDBJ databases">
        <authorList>
            <person name="Hejnol A."/>
        </authorList>
    </citation>
    <scope>NUCLEOTIDE SEQUENCE [LARGE SCALE GENOMIC DNA]</scope>
</reference>
<feature type="active site" description="Proton donor/acceptor" evidence="15">
    <location>
        <position position="703"/>
    </location>
</feature>
<dbReference type="CDD" id="cd15489">
    <property type="entry name" value="PHD_SF"/>
    <property type="match status" value="1"/>
</dbReference>
<dbReference type="GO" id="GO:0006357">
    <property type="term" value="P:regulation of transcription by RNA polymerase II"/>
    <property type="evidence" value="ECO:0007669"/>
    <property type="project" value="TreeGrafter"/>
</dbReference>
<feature type="compositionally biased region" description="Polar residues" evidence="17">
    <location>
        <begin position="935"/>
        <end position="948"/>
    </location>
</feature>
<evidence type="ECO:0000313" key="21">
    <source>
        <dbReference type="EMBL" id="CAD5123785.1"/>
    </source>
</evidence>
<dbReference type="InterPro" id="IPR013083">
    <property type="entry name" value="Znf_RING/FYVE/PHD"/>
</dbReference>
<evidence type="ECO:0000256" key="4">
    <source>
        <dbReference type="ARBA" id="ARBA00022491"/>
    </source>
</evidence>
<dbReference type="GO" id="GO:0008270">
    <property type="term" value="F:zinc ion binding"/>
    <property type="evidence" value="ECO:0007669"/>
    <property type="project" value="UniProtKB-KW"/>
</dbReference>
<dbReference type="Pfam" id="PF21524">
    <property type="entry name" value="SAMD1_WH"/>
    <property type="match status" value="1"/>
</dbReference>
<dbReference type="Pfam" id="PF17772">
    <property type="entry name" value="zf-MYST"/>
    <property type="match status" value="1"/>
</dbReference>
<feature type="compositionally biased region" description="Polar residues" evidence="17">
    <location>
        <begin position="310"/>
        <end position="321"/>
    </location>
</feature>
<keyword evidence="11" id="KW-0832">Ubl conjugation</keyword>
<dbReference type="EMBL" id="CAJFCJ010000019">
    <property type="protein sequence ID" value="CAD5123785.1"/>
    <property type="molecule type" value="Genomic_DNA"/>
</dbReference>
<dbReference type="GO" id="GO:0003682">
    <property type="term" value="F:chromatin binding"/>
    <property type="evidence" value="ECO:0007669"/>
    <property type="project" value="TreeGrafter"/>
</dbReference>
<dbReference type="Gene3D" id="3.30.60.60">
    <property type="entry name" value="N-acetyl transferase-like"/>
    <property type="match status" value="1"/>
</dbReference>
<dbReference type="OrthoDB" id="787137at2759"/>
<dbReference type="GO" id="GO:0005634">
    <property type="term" value="C:nucleus"/>
    <property type="evidence" value="ECO:0007669"/>
    <property type="project" value="UniProtKB-SubCell"/>
</dbReference>
<accession>A0A7I8W6I1</accession>
<evidence type="ECO:0000256" key="13">
    <source>
        <dbReference type="ARBA" id="ARBA00022990"/>
    </source>
</evidence>
<feature type="compositionally biased region" description="Low complexity" evidence="17">
    <location>
        <begin position="1034"/>
        <end position="1053"/>
    </location>
</feature>
<keyword evidence="4" id="KW-0678">Repressor</keyword>
<keyword evidence="12" id="KW-0156">Chromatin regulator</keyword>
<dbReference type="InterPro" id="IPR016181">
    <property type="entry name" value="Acyl_CoA_acyltransferase"/>
</dbReference>
<feature type="compositionally biased region" description="Basic and acidic residues" evidence="17">
    <location>
        <begin position="981"/>
        <end position="996"/>
    </location>
</feature>
<evidence type="ECO:0000256" key="11">
    <source>
        <dbReference type="ARBA" id="ARBA00022843"/>
    </source>
</evidence>
<dbReference type="GO" id="GO:0003677">
    <property type="term" value="F:DNA binding"/>
    <property type="evidence" value="ECO:0007669"/>
    <property type="project" value="InterPro"/>
</dbReference>
<name>A0A7I8W6I1_9ANNE</name>
<feature type="region of interest" description="Disordered" evidence="17">
    <location>
        <begin position="381"/>
        <end position="414"/>
    </location>
</feature>
<keyword evidence="6" id="KW-0597">Phosphoprotein</keyword>
<keyword evidence="9 16" id="KW-0863">Zinc-finger</keyword>
<keyword evidence="10" id="KW-0862">Zinc</keyword>
<evidence type="ECO:0000256" key="17">
    <source>
        <dbReference type="SAM" id="MobiDB-lite"/>
    </source>
</evidence>
<dbReference type="PANTHER" id="PTHR10615:SF217">
    <property type="entry name" value="HISTONE ACETYLTRANSFERASE"/>
    <property type="match status" value="1"/>
</dbReference>
<dbReference type="PROSITE" id="PS51726">
    <property type="entry name" value="MYST_HAT"/>
    <property type="match status" value="1"/>
</dbReference>
<keyword evidence="14" id="KW-0539">Nucleus</keyword>
<feature type="region of interest" description="Disordered" evidence="17">
    <location>
        <begin position="1106"/>
        <end position="1143"/>
    </location>
</feature>
<evidence type="ECO:0000256" key="9">
    <source>
        <dbReference type="ARBA" id="ARBA00022771"/>
    </source>
</evidence>
<evidence type="ECO:0000256" key="14">
    <source>
        <dbReference type="ARBA" id="ARBA00023242"/>
    </source>
</evidence>
<proteinExistence type="inferred from homology"/>